<dbReference type="AlphaFoldDB" id="A0A431TK24"/>
<dbReference type="EMBL" id="RXOE01000004">
    <property type="protein sequence ID" value="RTQ33323.1"/>
    <property type="molecule type" value="Genomic_DNA"/>
</dbReference>
<name>A0A431TK24_9BURK</name>
<reference evidence="1 2" key="1">
    <citation type="submission" date="2018-12" db="EMBL/GenBank/DDBJ databases">
        <title>The genome of Variovorax gossypii DSM 100435.</title>
        <authorList>
            <person name="Gao J."/>
            <person name="Sun J."/>
        </authorList>
    </citation>
    <scope>NUCLEOTIDE SEQUENCE [LARGE SCALE GENOMIC DNA]</scope>
    <source>
        <strain evidence="1 2">DSM 100435</strain>
    </source>
</reference>
<gene>
    <name evidence="1" type="ORF">EJP69_17520</name>
</gene>
<dbReference type="OrthoDB" id="6969690at2"/>
<dbReference type="Proteomes" id="UP000267418">
    <property type="component" value="Unassembled WGS sequence"/>
</dbReference>
<protein>
    <submittedName>
        <fullName evidence="1">Uncharacterized protein</fullName>
    </submittedName>
</protein>
<accession>A0A431TK24</accession>
<evidence type="ECO:0000313" key="1">
    <source>
        <dbReference type="EMBL" id="RTQ33323.1"/>
    </source>
</evidence>
<evidence type="ECO:0000313" key="2">
    <source>
        <dbReference type="Proteomes" id="UP000267418"/>
    </source>
</evidence>
<dbReference type="RefSeq" id="WP_126471760.1">
    <property type="nucleotide sequence ID" value="NZ_RXOE01000004.1"/>
</dbReference>
<organism evidence="1 2">
    <name type="scientific">Variovorax gossypii</name>
    <dbReference type="NCBI Taxonomy" id="1679495"/>
    <lineage>
        <taxon>Bacteria</taxon>
        <taxon>Pseudomonadati</taxon>
        <taxon>Pseudomonadota</taxon>
        <taxon>Betaproteobacteria</taxon>
        <taxon>Burkholderiales</taxon>
        <taxon>Comamonadaceae</taxon>
        <taxon>Variovorax</taxon>
    </lineage>
</organism>
<sequence length="121" mass="13736">MQQQNALVEESIQREAIHWRQNPLPEALRVSGLERGVEWERSIVIGLDIDFPGMPRLFGLLLTQDERFVDFAVDTDETHKIIESVETWRDVTEAENTNLRNRGIGAGRGALAIKVLRALNS</sequence>
<keyword evidence="2" id="KW-1185">Reference proteome</keyword>
<comment type="caution">
    <text evidence="1">The sequence shown here is derived from an EMBL/GenBank/DDBJ whole genome shotgun (WGS) entry which is preliminary data.</text>
</comment>
<proteinExistence type="predicted"/>